<dbReference type="AlphaFoldDB" id="A0A1G2IF14"/>
<dbReference type="Proteomes" id="UP000176774">
    <property type="component" value="Unassembled WGS sequence"/>
</dbReference>
<sequence length="204" mass="22917">MQKRVLIIIGIIVLAAVILGGAFLWMQKSQTPIANVQSNPNVSTSAKALADKQNSNTETADWKTYTNSEYGFELKYPNDVTILQDGNIIKVHDTRHGYAFDWDMKFYKNNSRAELKTWINSQFNLFGQPSNKDCTIAPSDKYGLRVSIKDAYTVLIDAPSYGSSCANVGYYTISSNNLTIMEFDSVQASPELYQDMLSTFKFTK</sequence>
<name>A0A1G2IF14_9BACT</name>
<evidence type="ECO:0000313" key="3">
    <source>
        <dbReference type="Proteomes" id="UP000176774"/>
    </source>
</evidence>
<comment type="caution">
    <text evidence="2">The sequence shown here is derived from an EMBL/GenBank/DDBJ whole genome shotgun (WGS) entry which is preliminary data.</text>
</comment>
<organism evidence="2 3">
    <name type="scientific">Candidatus Staskawiczbacteria bacterium RIFCSPLOWO2_01_FULL_38_12b</name>
    <dbReference type="NCBI Taxonomy" id="1802214"/>
    <lineage>
        <taxon>Bacteria</taxon>
        <taxon>Candidatus Staskawicziibacteriota</taxon>
    </lineage>
</organism>
<dbReference type="EMBL" id="MHPA01000016">
    <property type="protein sequence ID" value="OGZ73030.1"/>
    <property type="molecule type" value="Genomic_DNA"/>
</dbReference>
<keyword evidence="1" id="KW-0812">Transmembrane</keyword>
<reference evidence="2 3" key="1">
    <citation type="journal article" date="2016" name="Nat. Commun.">
        <title>Thousands of microbial genomes shed light on interconnected biogeochemical processes in an aquifer system.</title>
        <authorList>
            <person name="Anantharaman K."/>
            <person name="Brown C.T."/>
            <person name="Hug L.A."/>
            <person name="Sharon I."/>
            <person name="Castelle C.J."/>
            <person name="Probst A.J."/>
            <person name="Thomas B.C."/>
            <person name="Singh A."/>
            <person name="Wilkins M.J."/>
            <person name="Karaoz U."/>
            <person name="Brodie E.L."/>
            <person name="Williams K.H."/>
            <person name="Hubbard S.S."/>
            <person name="Banfield J.F."/>
        </authorList>
    </citation>
    <scope>NUCLEOTIDE SEQUENCE [LARGE SCALE GENOMIC DNA]</scope>
</reference>
<feature type="transmembrane region" description="Helical" evidence="1">
    <location>
        <begin position="5"/>
        <end position="26"/>
    </location>
</feature>
<accession>A0A1G2IF14</accession>
<keyword evidence="1" id="KW-0472">Membrane</keyword>
<proteinExistence type="predicted"/>
<keyword evidence="1" id="KW-1133">Transmembrane helix</keyword>
<protein>
    <submittedName>
        <fullName evidence="2">Uncharacterized protein</fullName>
    </submittedName>
</protein>
<evidence type="ECO:0000256" key="1">
    <source>
        <dbReference type="SAM" id="Phobius"/>
    </source>
</evidence>
<evidence type="ECO:0000313" key="2">
    <source>
        <dbReference type="EMBL" id="OGZ73030.1"/>
    </source>
</evidence>
<gene>
    <name evidence="2" type="ORF">A2908_01740</name>
</gene>